<accession>A0A0M0K493</accession>
<dbReference type="Pfam" id="PF07883">
    <property type="entry name" value="Cupin_2"/>
    <property type="match status" value="1"/>
</dbReference>
<proteinExistence type="predicted"/>
<gene>
    <name evidence="2" type="ORF">Ctob_009913</name>
</gene>
<feature type="non-terminal residue" evidence="2">
    <location>
        <position position="1"/>
    </location>
</feature>
<protein>
    <submittedName>
        <fullName evidence="2">Cupin domain protein</fullName>
    </submittedName>
</protein>
<dbReference type="InterPro" id="IPR014710">
    <property type="entry name" value="RmlC-like_jellyroll"/>
</dbReference>
<name>A0A0M0K493_9EUKA</name>
<dbReference type="EMBL" id="JWZX01001523">
    <property type="protein sequence ID" value="KOO33422.1"/>
    <property type="molecule type" value="Genomic_DNA"/>
</dbReference>
<evidence type="ECO:0000313" key="2">
    <source>
        <dbReference type="EMBL" id="KOO33422.1"/>
    </source>
</evidence>
<dbReference type="OrthoDB" id="2589563at2759"/>
<dbReference type="InterPro" id="IPR011051">
    <property type="entry name" value="RmlC_Cupin_sf"/>
</dbReference>
<evidence type="ECO:0000259" key="1">
    <source>
        <dbReference type="Pfam" id="PF07883"/>
    </source>
</evidence>
<dbReference type="SUPFAM" id="SSF51182">
    <property type="entry name" value="RmlC-like cupins"/>
    <property type="match status" value="1"/>
</dbReference>
<dbReference type="Proteomes" id="UP000037460">
    <property type="component" value="Unassembled WGS sequence"/>
</dbReference>
<organism evidence="2 3">
    <name type="scientific">Chrysochromulina tobinii</name>
    <dbReference type="NCBI Taxonomy" id="1460289"/>
    <lineage>
        <taxon>Eukaryota</taxon>
        <taxon>Haptista</taxon>
        <taxon>Haptophyta</taxon>
        <taxon>Prymnesiophyceae</taxon>
        <taxon>Prymnesiales</taxon>
        <taxon>Chrysochromulinaceae</taxon>
        <taxon>Chrysochromulina</taxon>
    </lineage>
</organism>
<dbReference type="AlphaFoldDB" id="A0A0M0K493"/>
<evidence type="ECO:0000313" key="3">
    <source>
        <dbReference type="Proteomes" id="UP000037460"/>
    </source>
</evidence>
<dbReference type="InterPro" id="IPR013096">
    <property type="entry name" value="Cupin_2"/>
</dbReference>
<sequence length="466" mass="48979">CPLLAESSGSFASVVVACGDSFDERLAWLCSLQGVDGSPLLRVEEIGPADAPSYVRIAGAGTSMILTRDGPAAPLVLRLPSLVPHPDTAEMPIGCRAQPMALDPCDFVDRALPPPLAPLESLFDAAAPSEVIISRASGEGAQWGVGRAGMLYRDLVPSRAGGALIASHIRIPGGGPVPDYVHFHRVQFQLIVCLAGWVEVVYEGQGQPFVLRRGDFVTQPPMIRHRVLSSSEGLEVLEIGAPATHATLADHEHLLPITSLTAADDGATLADATANRLPNTTLFGGQRFVHSIYEEAMRAPAARVEDGIAWRESSVLAATEGLVHVAHGAALSMGEGAVLSNEGAAEGAQDGAVELEGFAPPPDGSLARGGTGLAHDAAHLTIAFVTRGSATLACIERDSNEMRLDHLERADCATLPAGRPARWLKPTADFEVITVAFLKSEAAREAAARAAALEEVMQMDLYEQQS</sequence>
<keyword evidence="3" id="KW-1185">Reference proteome</keyword>
<comment type="caution">
    <text evidence="2">The sequence shown here is derived from an EMBL/GenBank/DDBJ whole genome shotgun (WGS) entry which is preliminary data.</text>
</comment>
<feature type="domain" description="Cupin type-2" evidence="1">
    <location>
        <begin position="169"/>
        <end position="237"/>
    </location>
</feature>
<dbReference type="Gene3D" id="2.60.120.10">
    <property type="entry name" value="Jelly Rolls"/>
    <property type="match status" value="2"/>
</dbReference>
<reference evidence="3" key="1">
    <citation type="journal article" date="2015" name="PLoS Genet.">
        <title>Genome Sequence and Transcriptome Analyses of Chrysochromulina tobin: Metabolic Tools for Enhanced Algal Fitness in the Prominent Order Prymnesiales (Haptophyceae).</title>
        <authorList>
            <person name="Hovde B.T."/>
            <person name="Deodato C.R."/>
            <person name="Hunsperger H.M."/>
            <person name="Ryken S.A."/>
            <person name="Yost W."/>
            <person name="Jha R.K."/>
            <person name="Patterson J."/>
            <person name="Monnat R.J. Jr."/>
            <person name="Barlow S.B."/>
            <person name="Starkenburg S.R."/>
            <person name="Cattolico R.A."/>
        </authorList>
    </citation>
    <scope>NUCLEOTIDE SEQUENCE</scope>
    <source>
        <strain evidence="3">CCMP291</strain>
    </source>
</reference>